<dbReference type="Pfam" id="PF02927">
    <property type="entry name" value="CelD_N"/>
    <property type="match status" value="1"/>
</dbReference>
<organism evidence="5 6">
    <name type="scientific">Siphonobacter aquaeclarae</name>
    <dbReference type="NCBI Taxonomy" id="563176"/>
    <lineage>
        <taxon>Bacteria</taxon>
        <taxon>Pseudomonadati</taxon>
        <taxon>Bacteroidota</taxon>
        <taxon>Cytophagia</taxon>
        <taxon>Cytophagales</taxon>
        <taxon>Cytophagaceae</taxon>
        <taxon>Siphonobacter</taxon>
    </lineage>
</organism>
<dbReference type="InterPro" id="IPR014756">
    <property type="entry name" value="Ig_E-set"/>
</dbReference>
<evidence type="ECO:0000313" key="5">
    <source>
        <dbReference type="EMBL" id="SDL20967.1"/>
    </source>
</evidence>
<dbReference type="InterPro" id="IPR013783">
    <property type="entry name" value="Ig-like_fold"/>
</dbReference>
<dbReference type="Proteomes" id="UP000198901">
    <property type="component" value="Unassembled WGS sequence"/>
</dbReference>
<dbReference type="GO" id="GO:0008810">
    <property type="term" value="F:cellulase activity"/>
    <property type="evidence" value="ECO:0007669"/>
    <property type="project" value="InterPro"/>
</dbReference>
<dbReference type="OrthoDB" id="714059at2"/>
<evidence type="ECO:0000256" key="3">
    <source>
        <dbReference type="SAM" id="SignalP"/>
    </source>
</evidence>
<evidence type="ECO:0000256" key="1">
    <source>
        <dbReference type="ARBA" id="ARBA00007072"/>
    </source>
</evidence>
<dbReference type="GO" id="GO:0005975">
    <property type="term" value="P:carbohydrate metabolic process"/>
    <property type="evidence" value="ECO:0007669"/>
    <property type="project" value="InterPro"/>
</dbReference>
<dbReference type="InterPro" id="IPR008928">
    <property type="entry name" value="6-hairpin_glycosidase_sf"/>
</dbReference>
<dbReference type="SUPFAM" id="SSF48208">
    <property type="entry name" value="Six-hairpin glycosidases"/>
    <property type="match status" value="1"/>
</dbReference>
<dbReference type="EMBL" id="FNGS01000001">
    <property type="protein sequence ID" value="SDL20967.1"/>
    <property type="molecule type" value="Genomic_DNA"/>
</dbReference>
<dbReference type="AlphaFoldDB" id="A0A1G9I6U0"/>
<name>A0A1G9I6U0_9BACT</name>
<accession>A0A1G9I6U0</accession>
<dbReference type="Gene3D" id="2.60.40.10">
    <property type="entry name" value="Immunoglobulins"/>
    <property type="match status" value="1"/>
</dbReference>
<protein>
    <submittedName>
        <fullName evidence="5">N-terminal ig-like domain of cellulase</fullName>
    </submittedName>
</protein>
<gene>
    <name evidence="5" type="ORF">SAMN04488090_0360</name>
</gene>
<sequence>MNLLSPGKFVFALLLATGTLFAQTSPLSVPLVNQAGYNRGESKRFVCYEAPDQTSFDVVRKRDGQVVFSGKMKNGSGDFTRFDPKSSTEEYIIRIPNRNPSVPFRVASYFMEGLSSKLAYDFFVDVRGSLDPVHSNEAKVYGGGPSRDCGAYGLETTFEALFYASNPALFDRWKTELGNNQVPDLLALLLWHAEFAYHHVDYDGPVANRHGDLGYEGQPRMQYDYWNTLDQLAAVCAAYHAFLKPYLPRETYEKYRNECRKRWEAYDRHKVVRHWTYSTKWVDQGFQEFNEMGNAYGQSVFSNLFMYLSERAEPDGQPEKYLRWAQESAEDIIRNWNFDNPRHMWWIRNAEHITPQALAFFLLVAPDKAPAGTREKLMAWRDHMKARTNNVWRYRVHSDTEWAHPKTKELGGAPALGGSMFAVAHLLNDPALRAIGWAQVDFVFGVNPVGAHLSNKSPERLAISGYWEGVETGWPQAHPNGYGQLGKVRGTLDGTPLDGQFPRKTTDSQTAAKPADSKSDQIGLNAYATEGWSVSNRGWMTTLTFAPLGTQKLRVLGKNGKPAKEVRAGETVTLELTAPLNLDPAVTESGTVWISTDGQDPIRLTVQETAPDSGVFTTNWRVTAQKSVIVSYGYWGLGVQQTLSVR</sequence>
<evidence type="ECO:0000313" key="6">
    <source>
        <dbReference type="Proteomes" id="UP000198901"/>
    </source>
</evidence>
<comment type="similarity">
    <text evidence="1">Belongs to the glycosyl hydrolase 9 (cellulase E) family.</text>
</comment>
<feature type="region of interest" description="Disordered" evidence="2">
    <location>
        <begin position="493"/>
        <end position="518"/>
    </location>
</feature>
<proteinExistence type="inferred from homology"/>
<dbReference type="SUPFAM" id="SSF81296">
    <property type="entry name" value="E set domains"/>
    <property type="match status" value="1"/>
</dbReference>
<keyword evidence="6" id="KW-1185">Reference proteome</keyword>
<evidence type="ECO:0000259" key="4">
    <source>
        <dbReference type="Pfam" id="PF02927"/>
    </source>
</evidence>
<feature type="signal peptide" evidence="3">
    <location>
        <begin position="1"/>
        <end position="22"/>
    </location>
</feature>
<feature type="domain" description="Cellulase Ig-like" evidence="4">
    <location>
        <begin position="32"/>
        <end position="78"/>
    </location>
</feature>
<dbReference type="RefSeq" id="WP_143010990.1">
    <property type="nucleotide sequence ID" value="NZ_FNGS01000001.1"/>
</dbReference>
<feature type="chain" id="PRO_5011781722" evidence="3">
    <location>
        <begin position="23"/>
        <end position="646"/>
    </location>
</feature>
<keyword evidence="3" id="KW-0732">Signal</keyword>
<dbReference type="InterPro" id="IPR004197">
    <property type="entry name" value="Cellulase_Ig-like"/>
</dbReference>
<evidence type="ECO:0000256" key="2">
    <source>
        <dbReference type="SAM" id="MobiDB-lite"/>
    </source>
</evidence>
<reference evidence="5 6" key="1">
    <citation type="submission" date="2016-10" db="EMBL/GenBank/DDBJ databases">
        <authorList>
            <person name="de Groot N.N."/>
        </authorList>
    </citation>
    <scope>NUCLEOTIDE SEQUENCE [LARGE SCALE GENOMIC DNA]</scope>
    <source>
        <strain evidence="5 6">DSM 21668</strain>
    </source>
</reference>